<dbReference type="AlphaFoldDB" id="A0A1E5VW95"/>
<evidence type="ECO:0000313" key="1">
    <source>
        <dbReference type="EMBL" id="OEL29380.1"/>
    </source>
</evidence>
<evidence type="ECO:0000313" key="2">
    <source>
        <dbReference type="Proteomes" id="UP000095767"/>
    </source>
</evidence>
<feature type="non-terminal residue" evidence="1">
    <location>
        <position position="1"/>
    </location>
</feature>
<dbReference type="EMBL" id="LWDX02027660">
    <property type="protein sequence ID" value="OEL29380.1"/>
    <property type="molecule type" value="Genomic_DNA"/>
</dbReference>
<protein>
    <submittedName>
        <fullName evidence="1">Uncharacterized protein</fullName>
    </submittedName>
</protein>
<sequence length="55" mass="6003">LQLFHHAWWQLSGSPTPMVLGWGQSAENHINVAATACHLHAAVAELLFSVNNLNV</sequence>
<accession>A0A1E5VW95</accession>
<comment type="caution">
    <text evidence="1">The sequence shown here is derived from an EMBL/GenBank/DDBJ whole genome shotgun (WGS) entry which is preliminary data.</text>
</comment>
<dbReference type="Proteomes" id="UP000095767">
    <property type="component" value="Unassembled WGS sequence"/>
</dbReference>
<keyword evidence="2" id="KW-1185">Reference proteome</keyword>
<proteinExistence type="predicted"/>
<name>A0A1E5VW95_9POAL</name>
<gene>
    <name evidence="1" type="ORF">BAE44_0009603</name>
</gene>
<organism evidence="1 2">
    <name type="scientific">Dichanthelium oligosanthes</name>
    <dbReference type="NCBI Taxonomy" id="888268"/>
    <lineage>
        <taxon>Eukaryota</taxon>
        <taxon>Viridiplantae</taxon>
        <taxon>Streptophyta</taxon>
        <taxon>Embryophyta</taxon>
        <taxon>Tracheophyta</taxon>
        <taxon>Spermatophyta</taxon>
        <taxon>Magnoliopsida</taxon>
        <taxon>Liliopsida</taxon>
        <taxon>Poales</taxon>
        <taxon>Poaceae</taxon>
        <taxon>PACMAD clade</taxon>
        <taxon>Panicoideae</taxon>
        <taxon>Panicodae</taxon>
        <taxon>Paniceae</taxon>
        <taxon>Dichantheliinae</taxon>
        <taxon>Dichanthelium</taxon>
    </lineage>
</organism>
<reference evidence="1 2" key="1">
    <citation type="submission" date="2016-09" db="EMBL/GenBank/DDBJ databases">
        <title>The draft genome of Dichanthelium oligosanthes: A C3 panicoid grass species.</title>
        <authorList>
            <person name="Studer A.J."/>
            <person name="Schnable J.C."/>
            <person name="Brutnell T.P."/>
        </authorList>
    </citation>
    <scope>NUCLEOTIDE SEQUENCE [LARGE SCALE GENOMIC DNA]</scope>
    <source>
        <strain evidence="2">cv. Kellogg 1175</strain>
        <tissue evidence="1">Leaf</tissue>
    </source>
</reference>